<name>A0A0B2V212_TOXCA</name>
<reference evidence="1 2" key="1">
    <citation type="submission" date="2014-11" db="EMBL/GenBank/DDBJ databases">
        <title>Genetic blueprint of the zoonotic pathogen Toxocara canis.</title>
        <authorList>
            <person name="Zhu X.-Q."/>
            <person name="Korhonen P.K."/>
            <person name="Cai H."/>
            <person name="Young N.D."/>
            <person name="Nejsum P."/>
            <person name="von Samson-Himmelstjerna G."/>
            <person name="Boag P.R."/>
            <person name="Tan P."/>
            <person name="Li Q."/>
            <person name="Min J."/>
            <person name="Yang Y."/>
            <person name="Wang X."/>
            <person name="Fang X."/>
            <person name="Hall R.S."/>
            <person name="Hofmann A."/>
            <person name="Sternberg P.W."/>
            <person name="Jex A.R."/>
            <person name="Gasser R.B."/>
        </authorList>
    </citation>
    <scope>NUCLEOTIDE SEQUENCE [LARGE SCALE GENOMIC DNA]</scope>
    <source>
        <strain evidence="1">PN_DK_2014</strain>
    </source>
</reference>
<organism evidence="1 2">
    <name type="scientific">Toxocara canis</name>
    <name type="common">Canine roundworm</name>
    <dbReference type="NCBI Taxonomy" id="6265"/>
    <lineage>
        <taxon>Eukaryota</taxon>
        <taxon>Metazoa</taxon>
        <taxon>Ecdysozoa</taxon>
        <taxon>Nematoda</taxon>
        <taxon>Chromadorea</taxon>
        <taxon>Rhabditida</taxon>
        <taxon>Spirurina</taxon>
        <taxon>Ascaridomorpha</taxon>
        <taxon>Ascaridoidea</taxon>
        <taxon>Toxocaridae</taxon>
        <taxon>Toxocara</taxon>
    </lineage>
</organism>
<accession>A0A0B2V212</accession>
<gene>
    <name evidence="1" type="ORF">Tcan_16858</name>
</gene>
<dbReference type="Proteomes" id="UP000031036">
    <property type="component" value="Unassembled WGS sequence"/>
</dbReference>
<dbReference type="Gene3D" id="1.25.40.280">
    <property type="entry name" value="alix/aip1 like domains"/>
    <property type="match status" value="1"/>
</dbReference>
<sequence>MEGMPRLPMLTPEFKFSTASLPAEFSTKIKEYILMHYQDDPSKYDAAINEMMSLRAVFLRSLF</sequence>
<proteinExistence type="predicted"/>
<evidence type="ECO:0008006" key="3">
    <source>
        <dbReference type="Google" id="ProtNLM"/>
    </source>
</evidence>
<evidence type="ECO:0000313" key="2">
    <source>
        <dbReference type="Proteomes" id="UP000031036"/>
    </source>
</evidence>
<evidence type="ECO:0000313" key="1">
    <source>
        <dbReference type="EMBL" id="KHN77471.1"/>
    </source>
</evidence>
<dbReference type="STRING" id="6265.A0A0B2V212"/>
<dbReference type="OrthoDB" id="10266451at2759"/>
<dbReference type="InterPro" id="IPR038499">
    <property type="entry name" value="BRO1_sf"/>
</dbReference>
<keyword evidence="2" id="KW-1185">Reference proteome</keyword>
<dbReference type="EMBL" id="JPKZ01002275">
    <property type="protein sequence ID" value="KHN77471.1"/>
    <property type="molecule type" value="Genomic_DNA"/>
</dbReference>
<protein>
    <recommendedName>
        <fullName evidence="3">BRO1 domain-containing protein</fullName>
    </recommendedName>
</protein>
<comment type="caution">
    <text evidence="1">The sequence shown here is derived from an EMBL/GenBank/DDBJ whole genome shotgun (WGS) entry which is preliminary data.</text>
</comment>
<dbReference type="AlphaFoldDB" id="A0A0B2V212"/>